<dbReference type="GO" id="GO:0000976">
    <property type="term" value="F:transcription cis-regulatory region binding"/>
    <property type="evidence" value="ECO:0007669"/>
    <property type="project" value="TreeGrafter"/>
</dbReference>
<keyword evidence="1" id="KW-0805">Transcription regulation</keyword>
<dbReference type="Gene3D" id="1.10.260.40">
    <property type="entry name" value="lambda repressor-like DNA-binding domains"/>
    <property type="match status" value="1"/>
</dbReference>
<sequence>MARVRLVDIAQKVGVSTKTVSNVVNGTGWVGENVRAQVLAAIDELGYRPNLAARQLRSGSSGLLGLCVPNLQEPYFAEFASELVDAAQVRRLTVLVTQSKGDRAVELDMLDGTSLPALDGLVFSPLAVTPDDVRSRRSTVPLVLIGEHGETLASDTVCHVGPDNAAAAEHATRYLLESGRRRIAAIGLQTHVADTAVRRFEGYRRALATAGVELDPDLLIEVERYNRAEGSQAIERLIARGVPFDGVFCFTDTLAFGALHTLGMHGIAVPDDVMLVGYDNIDESRFTVPPLTTVDSGVSKACSLILDVLAGTNEIPTDGRITVPHELVVR</sequence>
<dbReference type="OrthoDB" id="2854648at2"/>
<dbReference type="PROSITE" id="PS00356">
    <property type="entry name" value="HTH_LACI_1"/>
    <property type="match status" value="1"/>
</dbReference>
<dbReference type="CDD" id="cd01392">
    <property type="entry name" value="HTH_LacI"/>
    <property type="match status" value="1"/>
</dbReference>
<dbReference type="AlphaFoldDB" id="A0A2U1ZWA0"/>
<dbReference type="RefSeq" id="WP_109229648.1">
    <property type="nucleotide sequence ID" value="NZ_PYHR01000002.1"/>
</dbReference>
<accession>A0A2U1ZWA0</accession>
<organism evidence="5 6">
    <name type="scientific">Serinibacter arcticus</name>
    <dbReference type="NCBI Taxonomy" id="1655435"/>
    <lineage>
        <taxon>Bacteria</taxon>
        <taxon>Bacillati</taxon>
        <taxon>Actinomycetota</taxon>
        <taxon>Actinomycetes</taxon>
        <taxon>Micrococcales</taxon>
        <taxon>Beutenbergiaceae</taxon>
        <taxon>Serinibacter</taxon>
    </lineage>
</organism>
<dbReference type="PROSITE" id="PS50932">
    <property type="entry name" value="HTH_LACI_2"/>
    <property type="match status" value="1"/>
</dbReference>
<evidence type="ECO:0000313" key="6">
    <source>
        <dbReference type="Proteomes" id="UP000245166"/>
    </source>
</evidence>
<protein>
    <submittedName>
        <fullName evidence="5">LacI family transcriptional regulator</fullName>
    </submittedName>
</protein>
<evidence type="ECO:0000256" key="2">
    <source>
        <dbReference type="ARBA" id="ARBA00023125"/>
    </source>
</evidence>
<feature type="domain" description="HTH lacI-type" evidence="4">
    <location>
        <begin position="4"/>
        <end position="58"/>
    </location>
</feature>
<dbReference type="PANTHER" id="PTHR30146">
    <property type="entry name" value="LACI-RELATED TRANSCRIPTIONAL REPRESSOR"/>
    <property type="match status" value="1"/>
</dbReference>
<keyword evidence="6" id="KW-1185">Reference proteome</keyword>
<gene>
    <name evidence="5" type="ORF">C8046_11980</name>
</gene>
<dbReference type="Proteomes" id="UP000245166">
    <property type="component" value="Unassembled WGS sequence"/>
</dbReference>
<dbReference type="InterPro" id="IPR028082">
    <property type="entry name" value="Peripla_BP_I"/>
</dbReference>
<keyword evidence="2" id="KW-0238">DNA-binding</keyword>
<reference evidence="5 6" key="1">
    <citation type="submission" date="2018-03" db="EMBL/GenBank/DDBJ databases">
        <title>Genome assembly of novel Miniimonas species PCH200.</title>
        <authorList>
            <person name="Thakur V."/>
            <person name="Kumar V."/>
            <person name="Singh D."/>
        </authorList>
    </citation>
    <scope>NUCLEOTIDE SEQUENCE [LARGE SCALE GENOMIC DNA]</scope>
    <source>
        <strain evidence="5 6">PCH200</strain>
    </source>
</reference>
<comment type="caution">
    <text evidence="5">The sequence shown here is derived from an EMBL/GenBank/DDBJ whole genome shotgun (WGS) entry which is preliminary data.</text>
</comment>
<evidence type="ECO:0000313" key="5">
    <source>
        <dbReference type="EMBL" id="PWD51267.1"/>
    </source>
</evidence>
<evidence type="ECO:0000256" key="1">
    <source>
        <dbReference type="ARBA" id="ARBA00023015"/>
    </source>
</evidence>
<proteinExistence type="predicted"/>
<dbReference type="Pfam" id="PF00356">
    <property type="entry name" value="LacI"/>
    <property type="match status" value="1"/>
</dbReference>
<dbReference type="SMART" id="SM00354">
    <property type="entry name" value="HTH_LACI"/>
    <property type="match status" value="1"/>
</dbReference>
<dbReference type="Gene3D" id="3.40.50.2300">
    <property type="match status" value="2"/>
</dbReference>
<dbReference type="InterPro" id="IPR010982">
    <property type="entry name" value="Lambda_DNA-bd_dom_sf"/>
</dbReference>
<keyword evidence="3" id="KW-0804">Transcription</keyword>
<dbReference type="Pfam" id="PF13377">
    <property type="entry name" value="Peripla_BP_3"/>
    <property type="match status" value="1"/>
</dbReference>
<dbReference type="EMBL" id="PYHR01000002">
    <property type="protein sequence ID" value="PWD51267.1"/>
    <property type="molecule type" value="Genomic_DNA"/>
</dbReference>
<evidence type="ECO:0000256" key="3">
    <source>
        <dbReference type="ARBA" id="ARBA00023163"/>
    </source>
</evidence>
<dbReference type="SUPFAM" id="SSF53822">
    <property type="entry name" value="Periplasmic binding protein-like I"/>
    <property type="match status" value="1"/>
</dbReference>
<dbReference type="SUPFAM" id="SSF47413">
    <property type="entry name" value="lambda repressor-like DNA-binding domains"/>
    <property type="match status" value="1"/>
</dbReference>
<name>A0A2U1ZWA0_9MICO</name>
<evidence type="ECO:0000259" key="4">
    <source>
        <dbReference type="PROSITE" id="PS50932"/>
    </source>
</evidence>
<dbReference type="GO" id="GO:0003700">
    <property type="term" value="F:DNA-binding transcription factor activity"/>
    <property type="evidence" value="ECO:0007669"/>
    <property type="project" value="TreeGrafter"/>
</dbReference>
<dbReference type="PANTHER" id="PTHR30146:SF153">
    <property type="entry name" value="LACTOSE OPERON REPRESSOR"/>
    <property type="match status" value="1"/>
</dbReference>
<dbReference type="InterPro" id="IPR046335">
    <property type="entry name" value="LacI/GalR-like_sensor"/>
</dbReference>
<dbReference type="InterPro" id="IPR000843">
    <property type="entry name" value="HTH_LacI"/>
</dbReference>
<dbReference type="CDD" id="cd06267">
    <property type="entry name" value="PBP1_LacI_sugar_binding-like"/>
    <property type="match status" value="1"/>
</dbReference>